<dbReference type="GO" id="GO:0003677">
    <property type="term" value="F:DNA binding"/>
    <property type="evidence" value="ECO:0007669"/>
    <property type="project" value="InterPro"/>
</dbReference>
<evidence type="ECO:0000313" key="3">
    <source>
        <dbReference type="Proteomes" id="UP000326554"/>
    </source>
</evidence>
<dbReference type="Gene3D" id="1.10.260.40">
    <property type="entry name" value="lambda repressor-like DNA-binding domains"/>
    <property type="match status" value="1"/>
</dbReference>
<gene>
    <name evidence="2" type="ORF">F3S47_02600</name>
</gene>
<dbReference type="InterPro" id="IPR010982">
    <property type="entry name" value="Lambda_DNA-bd_dom_sf"/>
</dbReference>
<name>A0A5J5GR21_9RHOB</name>
<proteinExistence type="predicted"/>
<feature type="region of interest" description="Disordered" evidence="1">
    <location>
        <begin position="23"/>
        <end position="42"/>
    </location>
</feature>
<dbReference type="Proteomes" id="UP000326554">
    <property type="component" value="Unassembled WGS sequence"/>
</dbReference>
<reference evidence="2 3" key="1">
    <citation type="submission" date="2019-09" db="EMBL/GenBank/DDBJ databases">
        <authorList>
            <person name="Park J.-S."/>
            <person name="Choi H.-J."/>
        </authorList>
    </citation>
    <scope>NUCLEOTIDE SEQUENCE [LARGE SCALE GENOMIC DNA]</scope>
    <source>
        <strain evidence="2 3">176SS1-4</strain>
    </source>
</reference>
<sequence>MTPQLCKAARALIEWTAADLSESSGVSSDTIRSFESGRSRSLRGDNDAAVRAAFAREGVRFLDSGETAEGIGVVRKTP</sequence>
<dbReference type="AlphaFoldDB" id="A0A5J5GR21"/>
<organism evidence="2 3">
    <name type="scientific">Histidinibacterium aquaticum</name>
    <dbReference type="NCBI Taxonomy" id="2613962"/>
    <lineage>
        <taxon>Bacteria</taxon>
        <taxon>Pseudomonadati</taxon>
        <taxon>Pseudomonadota</taxon>
        <taxon>Alphaproteobacteria</taxon>
        <taxon>Rhodobacterales</taxon>
        <taxon>Paracoccaceae</taxon>
        <taxon>Histidinibacterium</taxon>
    </lineage>
</organism>
<dbReference type="EMBL" id="VYQE01000001">
    <property type="protein sequence ID" value="KAA9010711.1"/>
    <property type="molecule type" value="Genomic_DNA"/>
</dbReference>
<dbReference type="SUPFAM" id="SSF47413">
    <property type="entry name" value="lambda repressor-like DNA-binding domains"/>
    <property type="match status" value="1"/>
</dbReference>
<keyword evidence="3" id="KW-1185">Reference proteome</keyword>
<accession>A0A5J5GR21</accession>
<evidence type="ECO:0000256" key="1">
    <source>
        <dbReference type="SAM" id="MobiDB-lite"/>
    </source>
</evidence>
<feature type="compositionally biased region" description="Polar residues" evidence="1">
    <location>
        <begin position="23"/>
        <end position="33"/>
    </location>
</feature>
<protein>
    <submittedName>
        <fullName evidence="2">Helix-turn-helix transcriptional regulator</fullName>
    </submittedName>
</protein>
<evidence type="ECO:0000313" key="2">
    <source>
        <dbReference type="EMBL" id="KAA9010711.1"/>
    </source>
</evidence>
<comment type="caution">
    <text evidence="2">The sequence shown here is derived from an EMBL/GenBank/DDBJ whole genome shotgun (WGS) entry which is preliminary data.</text>
</comment>